<keyword evidence="2" id="KW-1185">Reference proteome</keyword>
<evidence type="ECO:0000313" key="1">
    <source>
        <dbReference type="EMBL" id="RRH88805.1"/>
    </source>
</evidence>
<dbReference type="AlphaFoldDB" id="A0A3P3ER48"/>
<dbReference type="Proteomes" id="UP000273786">
    <property type="component" value="Unassembled WGS sequence"/>
</dbReference>
<accession>A0A3P3ER48</accession>
<organism evidence="1 2">
    <name type="scientific">Mesorhizobium tamadayense</name>
    <dbReference type="NCBI Taxonomy" id="425306"/>
    <lineage>
        <taxon>Bacteria</taxon>
        <taxon>Pseudomonadati</taxon>
        <taxon>Pseudomonadota</taxon>
        <taxon>Alphaproteobacteria</taxon>
        <taxon>Hyphomicrobiales</taxon>
        <taxon>Phyllobacteriaceae</taxon>
        <taxon>Mesorhizobium</taxon>
    </lineage>
</organism>
<name>A0A3P3ER48_9HYPH</name>
<proteinExistence type="predicted"/>
<protein>
    <submittedName>
        <fullName evidence="1">Uncharacterized protein</fullName>
    </submittedName>
</protein>
<dbReference type="EMBL" id="RQXT01000084">
    <property type="protein sequence ID" value="RRH88805.1"/>
    <property type="molecule type" value="Genomic_DNA"/>
</dbReference>
<dbReference type="RefSeq" id="WP_125006891.1">
    <property type="nucleotide sequence ID" value="NZ_RQXT01000084.1"/>
</dbReference>
<reference evidence="1 2" key="1">
    <citation type="submission" date="2018-11" db="EMBL/GenBank/DDBJ databases">
        <title>the genome of Mesorhizobium tamadayense DSM 28320.</title>
        <authorList>
            <person name="Gao J."/>
        </authorList>
    </citation>
    <scope>NUCLEOTIDE SEQUENCE [LARGE SCALE GENOMIC DNA]</scope>
    <source>
        <strain evidence="1 2">DSM 28320</strain>
    </source>
</reference>
<gene>
    <name evidence="1" type="ORF">EH240_34845</name>
</gene>
<sequence>MAEASAASTAGMVQDRSKSLGVAGVFRILAPLRRPASPALDCGGECVANETGGAISTVGVSKIPRSHPLSFKRIGVKRKRSGA</sequence>
<evidence type="ECO:0000313" key="2">
    <source>
        <dbReference type="Proteomes" id="UP000273786"/>
    </source>
</evidence>
<comment type="caution">
    <text evidence="1">The sequence shown here is derived from an EMBL/GenBank/DDBJ whole genome shotgun (WGS) entry which is preliminary data.</text>
</comment>